<dbReference type="PROSITE" id="PS51819">
    <property type="entry name" value="VOC"/>
    <property type="match status" value="1"/>
</dbReference>
<proteinExistence type="inferred from homology"/>
<comment type="similarity">
    <text evidence="1">Belongs to the methylmalonyl-CoA epimerase family.</text>
</comment>
<dbReference type="InterPro" id="IPR029068">
    <property type="entry name" value="Glyas_Bleomycin-R_OHBP_Dase"/>
</dbReference>
<dbReference type="RefSeq" id="WP_054583869.1">
    <property type="nucleotide sequence ID" value="NZ_LGUC01000001.1"/>
</dbReference>
<feature type="domain" description="VOC" evidence="3">
    <location>
        <begin position="2"/>
        <end position="130"/>
    </location>
</feature>
<dbReference type="OrthoDB" id="6161at2157"/>
<dbReference type="AlphaFoldDB" id="A0A0P7HCB7"/>
<dbReference type="InterPro" id="IPR051785">
    <property type="entry name" value="MMCE/EMCE_epimerase"/>
</dbReference>
<dbReference type="GO" id="GO:0046872">
    <property type="term" value="F:metal ion binding"/>
    <property type="evidence" value="ECO:0007669"/>
    <property type="project" value="UniProtKB-KW"/>
</dbReference>
<sequence>MEFDHAGVATDDAAETAALFGDLLGAENVHEETDEARGMRFVFLDLGNGYVEVIEPLDESSTIADYVAENGSGLHHVAFATDDAAAALDRARDLGIETIDDEPRPGAWGHDIAFLHPRDTAGVLVEFVEH</sequence>
<name>A0A0P7HCB7_9EURY</name>
<evidence type="ECO:0000259" key="3">
    <source>
        <dbReference type="PROSITE" id="PS51819"/>
    </source>
</evidence>
<keyword evidence="2" id="KW-0479">Metal-binding</keyword>
<protein>
    <submittedName>
        <fullName evidence="4">Methylmalonyl-CoA epimerase</fullName>
    </submittedName>
</protein>
<evidence type="ECO:0000256" key="2">
    <source>
        <dbReference type="ARBA" id="ARBA00022723"/>
    </source>
</evidence>
<dbReference type="Pfam" id="PF13669">
    <property type="entry name" value="Glyoxalase_4"/>
    <property type="match status" value="1"/>
</dbReference>
<evidence type="ECO:0000313" key="5">
    <source>
        <dbReference type="Proteomes" id="UP000050535"/>
    </source>
</evidence>
<dbReference type="InterPro" id="IPR037523">
    <property type="entry name" value="VOC_core"/>
</dbReference>
<dbReference type="STRING" id="699431.SY89_01897"/>
<evidence type="ECO:0000256" key="1">
    <source>
        <dbReference type="ARBA" id="ARBA00009308"/>
    </source>
</evidence>
<dbReference type="PANTHER" id="PTHR43048:SF3">
    <property type="entry name" value="METHYLMALONYL-COA EPIMERASE, MITOCHONDRIAL"/>
    <property type="match status" value="1"/>
</dbReference>
<dbReference type="PANTHER" id="PTHR43048">
    <property type="entry name" value="METHYLMALONYL-COA EPIMERASE"/>
    <property type="match status" value="1"/>
</dbReference>
<evidence type="ECO:0000313" key="4">
    <source>
        <dbReference type="EMBL" id="KPN31154.1"/>
    </source>
</evidence>
<dbReference type="GO" id="GO:0046491">
    <property type="term" value="P:L-methylmalonyl-CoA metabolic process"/>
    <property type="evidence" value="ECO:0007669"/>
    <property type="project" value="TreeGrafter"/>
</dbReference>
<dbReference type="SUPFAM" id="SSF54593">
    <property type="entry name" value="Glyoxalase/Bleomycin resistance protein/Dihydroxybiphenyl dioxygenase"/>
    <property type="match status" value="1"/>
</dbReference>
<dbReference type="EMBL" id="LGUC01000001">
    <property type="protein sequence ID" value="KPN31154.1"/>
    <property type="molecule type" value="Genomic_DNA"/>
</dbReference>
<dbReference type="InterPro" id="IPR017515">
    <property type="entry name" value="MeMalonyl-CoA_epimerase"/>
</dbReference>
<dbReference type="Proteomes" id="UP000050535">
    <property type="component" value="Unassembled WGS sequence"/>
</dbReference>
<dbReference type="GO" id="GO:0004493">
    <property type="term" value="F:methylmalonyl-CoA epimerase activity"/>
    <property type="evidence" value="ECO:0007669"/>
    <property type="project" value="TreeGrafter"/>
</dbReference>
<organism evidence="4 5">
    <name type="scientific">Halolamina pelagica</name>
    <dbReference type="NCBI Taxonomy" id="699431"/>
    <lineage>
        <taxon>Archaea</taxon>
        <taxon>Methanobacteriati</taxon>
        <taxon>Methanobacteriota</taxon>
        <taxon>Stenosarchaea group</taxon>
        <taxon>Halobacteria</taxon>
        <taxon>Halobacteriales</taxon>
        <taxon>Haloferacaceae</taxon>
    </lineage>
</organism>
<dbReference type="NCBIfam" id="TIGR03081">
    <property type="entry name" value="metmalonyl_epim"/>
    <property type="match status" value="1"/>
</dbReference>
<keyword evidence="5" id="KW-1185">Reference proteome</keyword>
<dbReference type="Gene3D" id="3.10.180.10">
    <property type="entry name" value="2,3-Dihydroxybiphenyl 1,2-Dioxygenase, domain 1"/>
    <property type="match status" value="1"/>
</dbReference>
<reference evidence="5" key="1">
    <citation type="submission" date="2013-11" db="EMBL/GenBank/DDBJ databases">
        <authorList>
            <person name="Hoang H.T."/>
            <person name="Killian M.L."/>
            <person name="Madson D.M."/>
            <person name="Arruda P.H.E."/>
            <person name="Sun D."/>
            <person name="Schwartz K.J."/>
            <person name="Yoon K."/>
        </authorList>
    </citation>
    <scope>NUCLEOTIDE SEQUENCE [LARGE SCALE GENOMIC DNA]</scope>
    <source>
        <strain evidence="5">CDK2</strain>
    </source>
</reference>
<accession>A0A0P7HCB7</accession>
<dbReference type="PATRIC" id="fig|699431.3.peg.1947"/>
<gene>
    <name evidence="4" type="ORF">SY89_01897</name>
</gene>
<comment type="caution">
    <text evidence="4">The sequence shown here is derived from an EMBL/GenBank/DDBJ whole genome shotgun (WGS) entry which is preliminary data.</text>
</comment>